<proteinExistence type="inferred from homology"/>
<reference evidence="15" key="1">
    <citation type="journal article" date="2024" name="Int. J. Syst. Evol. Microbiol.">
        <title>Brooklawnia propionicigenes sp. nov., a facultatively anaerobic, propionate-producing bacterium isolated from a methanogenic reactor treating waste from cattle farms.</title>
        <authorList>
            <person name="Akita Y."/>
            <person name="Ueki A."/>
            <person name="Tonouchi A."/>
            <person name="Sugawara Y."/>
            <person name="Honma S."/>
            <person name="Kaku N."/>
            <person name="Ueki K."/>
        </authorList>
    </citation>
    <scope>NUCLEOTIDE SEQUENCE</scope>
    <source>
        <strain evidence="15">SH051</strain>
    </source>
</reference>
<evidence type="ECO:0000256" key="6">
    <source>
        <dbReference type="ARBA" id="ARBA00012402"/>
    </source>
</evidence>
<dbReference type="Gene3D" id="3.50.50.60">
    <property type="entry name" value="FAD/NAD(P)-binding domain"/>
    <property type="match status" value="1"/>
</dbReference>
<evidence type="ECO:0000256" key="9">
    <source>
        <dbReference type="ARBA" id="ARBA00022827"/>
    </source>
</evidence>
<evidence type="ECO:0000256" key="1">
    <source>
        <dbReference type="ARBA" id="ARBA00001755"/>
    </source>
</evidence>
<organism evidence="15 16">
    <name type="scientific">Brooklawnia propionicigenes</name>
    <dbReference type="NCBI Taxonomy" id="3041175"/>
    <lineage>
        <taxon>Bacteria</taxon>
        <taxon>Bacillati</taxon>
        <taxon>Actinomycetota</taxon>
        <taxon>Actinomycetes</taxon>
        <taxon>Propionibacteriales</taxon>
        <taxon>Propionibacteriaceae</taxon>
        <taxon>Brooklawnia</taxon>
    </lineage>
</organism>
<dbReference type="InterPro" id="IPR004572">
    <property type="entry name" value="Protoporphyrinogen_oxidase"/>
</dbReference>
<evidence type="ECO:0000256" key="4">
    <source>
        <dbReference type="ARBA" id="ARBA00004744"/>
    </source>
</evidence>
<keyword evidence="12" id="KW-0963">Cytoplasm</keyword>
<evidence type="ECO:0000256" key="11">
    <source>
        <dbReference type="ARBA" id="ARBA00023133"/>
    </source>
</evidence>
<dbReference type="InterPro" id="IPR050464">
    <property type="entry name" value="Zeta_carotene_desat/Oxidored"/>
</dbReference>
<dbReference type="KEGG" id="broo:brsh051_09910"/>
<dbReference type="InterPro" id="IPR036188">
    <property type="entry name" value="FAD/NAD-bd_sf"/>
</dbReference>
<evidence type="ECO:0000256" key="12">
    <source>
        <dbReference type="RuleBase" id="RU364052"/>
    </source>
</evidence>
<dbReference type="EC" id="1.3.3.15" evidence="6 12"/>
<dbReference type="SUPFAM" id="SSF51905">
    <property type="entry name" value="FAD/NAD(P)-binding domain"/>
    <property type="match status" value="1"/>
</dbReference>
<protein>
    <recommendedName>
        <fullName evidence="7 12">Coproporphyrinogen III oxidase</fullName>
        <ecNumber evidence="6 12">1.3.3.15</ecNumber>
    </recommendedName>
</protein>
<keyword evidence="10 12" id="KW-0560">Oxidoreductase</keyword>
<evidence type="ECO:0000313" key="15">
    <source>
        <dbReference type="EMBL" id="BEH01710.1"/>
    </source>
</evidence>
<name>A0AAN0KHE6_9ACTN</name>
<evidence type="ECO:0000256" key="3">
    <source>
        <dbReference type="ARBA" id="ARBA00002185"/>
    </source>
</evidence>
<comment type="catalytic activity">
    <reaction evidence="1">
        <text>coproporphyrinogen III + 3 O2 = coproporphyrin III + 3 H2O2</text>
        <dbReference type="Rhea" id="RHEA:43436"/>
        <dbReference type="ChEBI" id="CHEBI:15379"/>
        <dbReference type="ChEBI" id="CHEBI:16240"/>
        <dbReference type="ChEBI" id="CHEBI:57309"/>
        <dbReference type="ChEBI" id="CHEBI:131725"/>
        <dbReference type="EC" id="1.3.3.15"/>
    </reaction>
    <physiologicalReaction direction="left-to-right" evidence="1">
        <dbReference type="Rhea" id="RHEA:43437"/>
    </physiologicalReaction>
</comment>
<evidence type="ECO:0000256" key="10">
    <source>
        <dbReference type="ARBA" id="ARBA00023002"/>
    </source>
</evidence>
<keyword evidence="8 12" id="KW-0285">Flavoprotein</keyword>
<dbReference type="Pfam" id="PF01593">
    <property type="entry name" value="Amino_oxidase"/>
    <property type="match status" value="1"/>
</dbReference>
<dbReference type="GO" id="GO:0004729">
    <property type="term" value="F:oxygen-dependent protoporphyrinogen oxidase activity"/>
    <property type="evidence" value="ECO:0007669"/>
    <property type="project" value="UniProtKB-UniRule"/>
</dbReference>
<feature type="region of interest" description="Disordered" evidence="13">
    <location>
        <begin position="460"/>
        <end position="496"/>
    </location>
</feature>
<dbReference type="GO" id="GO:0005737">
    <property type="term" value="C:cytoplasm"/>
    <property type="evidence" value="ECO:0007669"/>
    <property type="project" value="UniProtKB-SubCell"/>
</dbReference>
<dbReference type="Gene3D" id="1.10.3110.10">
    <property type="entry name" value="protoporphyrinogen ix oxidase, domain 3"/>
    <property type="match status" value="1"/>
</dbReference>
<dbReference type="Proteomes" id="UP001431656">
    <property type="component" value="Chromosome"/>
</dbReference>
<comment type="subcellular location">
    <subcellularLocation>
        <location evidence="12">Cytoplasm</location>
    </subcellularLocation>
</comment>
<dbReference type="PANTHER" id="PTHR42923">
    <property type="entry name" value="PROTOPORPHYRINOGEN OXIDASE"/>
    <property type="match status" value="1"/>
</dbReference>
<dbReference type="Gene3D" id="3.90.660.20">
    <property type="entry name" value="Protoporphyrinogen oxidase, mitochondrial, domain 2"/>
    <property type="match status" value="1"/>
</dbReference>
<evidence type="ECO:0000256" key="8">
    <source>
        <dbReference type="ARBA" id="ARBA00022630"/>
    </source>
</evidence>
<evidence type="ECO:0000256" key="7">
    <source>
        <dbReference type="ARBA" id="ARBA00019046"/>
    </source>
</evidence>
<evidence type="ECO:0000256" key="5">
    <source>
        <dbReference type="ARBA" id="ARBA00008310"/>
    </source>
</evidence>
<dbReference type="AlphaFoldDB" id="A0AAN0KHE6"/>
<dbReference type="PANTHER" id="PTHR42923:SF3">
    <property type="entry name" value="PROTOPORPHYRINOGEN OXIDASE"/>
    <property type="match status" value="1"/>
</dbReference>
<evidence type="ECO:0000259" key="14">
    <source>
        <dbReference type="Pfam" id="PF01593"/>
    </source>
</evidence>
<keyword evidence="9 12" id="KW-0274">FAD</keyword>
<comment type="similarity">
    <text evidence="5 12">Belongs to the protoporphyrinogen/coproporphyrinogen oxidase family. Coproporphyrinogen III oxidase subfamily.</text>
</comment>
<dbReference type="InterPro" id="IPR002937">
    <property type="entry name" value="Amino_oxidase"/>
</dbReference>
<keyword evidence="16" id="KW-1185">Reference proteome</keyword>
<comment type="pathway">
    <text evidence="4 12">Porphyrin-containing compound metabolism; protoheme biosynthesis.</text>
</comment>
<evidence type="ECO:0000256" key="13">
    <source>
        <dbReference type="SAM" id="MobiDB-lite"/>
    </source>
</evidence>
<dbReference type="NCBIfam" id="TIGR00562">
    <property type="entry name" value="proto_IX_ox"/>
    <property type="match status" value="1"/>
</dbReference>
<keyword evidence="11 12" id="KW-0350">Heme biosynthesis</keyword>
<gene>
    <name evidence="15" type="primary">hemY</name>
    <name evidence="15" type="ORF">brsh051_09910</name>
</gene>
<comment type="function">
    <text evidence="3 12">Involved in coproporphyrin-dependent heme b biosynthesis. Catalyzes the oxidation of coproporphyrinogen III to coproporphyrin III.</text>
</comment>
<evidence type="ECO:0000313" key="16">
    <source>
        <dbReference type="Proteomes" id="UP001431656"/>
    </source>
</evidence>
<evidence type="ECO:0000256" key="2">
    <source>
        <dbReference type="ARBA" id="ARBA00001974"/>
    </source>
</evidence>
<feature type="domain" description="Amine oxidase" evidence="14">
    <location>
        <begin position="10"/>
        <end position="458"/>
    </location>
</feature>
<accession>A0AAN0KHE6</accession>
<sequence>MKLLVVGGGIAGLAAAWEAIARPGTEVVLVEADARLGGKLQTENTDGFLIEHGPDSFVSYRPAAAQLAREVGLGDDLIGTSGTRQVYLRSRERLRPIPAGMGMVLPTRLLPFATTGILSVAAKLRAGLDLILPRQLGADDVAIGAFLRRRLGGGIVTGFADPMVGGIYGASVDELSLDAVLPSLRSDEATHRSLILASLASGRKARAARRASGTRGPGSPFQTLRGGLGSLVDALATQLTAAGADLRTGVSVLSLTRTEGGEAHAELSDGTVIEADAVVLAGGVRSSAELLAEAVPSAADALAEVPLATSNVINLGYRASAFPAPVTTHGWLEAQDAPISGVTVSSAKWAGRAEGDQVLIRAFVPERLGRIATAESDELLATVIAHVGTVLGATQAPFLTRLTRWRSVMPKYTVGHLDRIATAEAALAALPTWRIAGSALRGVGVPDCIADGRRQAAATLDAAANSETSATATPSSEATPTPQATPARATGVRVDS</sequence>
<dbReference type="EMBL" id="AP028056">
    <property type="protein sequence ID" value="BEH01710.1"/>
    <property type="molecule type" value="Genomic_DNA"/>
</dbReference>
<dbReference type="GO" id="GO:0006783">
    <property type="term" value="P:heme biosynthetic process"/>
    <property type="evidence" value="ECO:0007669"/>
    <property type="project" value="UniProtKB-UniRule"/>
</dbReference>
<dbReference type="RefSeq" id="WP_286268046.1">
    <property type="nucleotide sequence ID" value="NZ_AP028056.1"/>
</dbReference>
<comment type="cofactor">
    <cofactor evidence="2 12">
        <name>FAD</name>
        <dbReference type="ChEBI" id="CHEBI:57692"/>
    </cofactor>
</comment>
<dbReference type="SUPFAM" id="SSF54373">
    <property type="entry name" value="FAD-linked reductases, C-terminal domain"/>
    <property type="match status" value="1"/>
</dbReference>
<feature type="compositionally biased region" description="Low complexity" evidence="13">
    <location>
        <begin position="460"/>
        <end position="490"/>
    </location>
</feature>